<gene>
    <name evidence="1" type="ORF">IE986_09205</name>
</gene>
<evidence type="ECO:0000313" key="2">
    <source>
        <dbReference type="Proteomes" id="UP000655796"/>
    </source>
</evidence>
<organism evidence="1 2">
    <name type="scientific">Klebsiella pneumoniae</name>
    <dbReference type="NCBI Taxonomy" id="573"/>
    <lineage>
        <taxon>Bacteria</taxon>
        <taxon>Pseudomonadati</taxon>
        <taxon>Pseudomonadota</taxon>
        <taxon>Gammaproteobacteria</taxon>
        <taxon>Enterobacterales</taxon>
        <taxon>Enterobacteriaceae</taxon>
        <taxon>Klebsiella/Raoultella group</taxon>
        <taxon>Klebsiella</taxon>
        <taxon>Klebsiella pneumoniae complex</taxon>
    </lineage>
</organism>
<protein>
    <submittedName>
        <fullName evidence="1">Phage major tail tube protein</fullName>
    </submittedName>
</protein>
<dbReference type="InterPro" id="IPR052042">
    <property type="entry name" value="Tail_sheath_structural"/>
</dbReference>
<name>A0A927DA93_KLEPN</name>
<sequence length="190" mass="21011">MALPRKLKHLNIFNAGNNWMGIAESVTLPKFTRKLENYRGGGMPGSVGIDLGLDDGALDTEMTIGGTEALLFKQMGKATVDGVQLRFTGSIQRDDTGEVQAVELVVRGRHKEVDSGEWKTGESNSTKVSSVNCYAKLTINGEVLYEVDAINMIEVVDGVDLMEEHRNAIGLYFFPRRARSRQPTHNRKRA</sequence>
<proteinExistence type="predicted"/>
<dbReference type="EMBL" id="JACXTD010000001">
    <property type="protein sequence ID" value="MBD3702050.1"/>
    <property type="molecule type" value="Genomic_DNA"/>
</dbReference>
<dbReference type="NCBIfam" id="TIGR01611">
    <property type="entry name" value="tail_tube"/>
    <property type="match status" value="1"/>
</dbReference>
<dbReference type="InterPro" id="IPR006498">
    <property type="entry name" value="Tail_tube"/>
</dbReference>
<accession>A0A927DA93</accession>
<reference evidence="1" key="1">
    <citation type="submission" date="2020-07" db="EMBL/GenBank/DDBJ databases">
        <title>Clinical and genomic characterization of carbapenemase-producing Enterobacterales causing secondary infections during the COVID-19 crisis at a New York City hospital.</title>
        <authorList>
            <person name="Gomez-Simmonds A."/>
            <person name="Annavajhala M.K."/>
            <person name="Uhlemann A.-C."/>
        </authorList>
    </citation>
    <scope>NUCLEOTIDE SEQUENCE</scope>
    <source>
        <strain evidence="1">NK1590</strain>
    </source>
</reference>
<dbReference type="Pfam" id="PF04985">
    <property type="entry name" value="Phage_tube"/>
    <property type="match status" value="1"/>
</dbReference>
<dbReference type="PANTHER" id="PTHR35861">
    <property type="match status" value="1"/>
</dbReference>
<comment type="caution">
    <text evidence="1">The sequence shown here is derived from an EMBL/GenBank/DDBJ whole genome shotgun (WGS) entry which is preliminary data.</text>
</comment>
<dbReference type="PANTHER" id="PTHR35861:SF2">
    <property type="entry name" value="FELS-2 PROPHAGE PROTEIN"/>
    <property type="match status" value="1"/>
</dbReference>
<dbReference type="AlphaFoldDB" id="A0A927DA93"/>
<evidence type="ECO:0000313" key="1">
    <source>
        <dbReference type="EMBL" id="MBD3702050.1"/>
    </source>
</evidence>
<dbReference type="Proteomes" id="UP000655796">
    <property type="component" value="Unassembled WGS sequence"/>
</dbReference>